<sequence>MKVTNPTIIAFALAVLASAQFDQQSAPFHLVLFSDDDHINGTTLTACHSGAAISSLCLSSGGSPSSPDPLAPSIFRFNTSTQTQPASPESTPGLLTNEIPTAPGNLPIPTVLDFYQDPTVDYALPLFYPGEIGRTIAVTESNFFNVQGYVDYSVNPPKSGEWKSYNRWYACTTYYQGYQYLNVVFKLGAGKPQEPGCTSVEVKRVFI</sequence>
<dbReference type="OrthoDB" id="3515453at2759"/>
<feature type="signal peptide" evidence="1">
    <location>
        <begin position="1"/>
        <end position="19"/>
    </location>
</feature>
<name>A0A2V1DGJ1_9PLEO</name>
<dbReference type="Pfam" id="PF25484">
    <property type="entry name" value="DUF7907"/>
    <property type="match status" value="1"/>
</dbReference>
<dbReference type="Proteomes" id="UP000244855">
    <property type="component" value="Unassembled WGS sequence"/>
</dbReference>
<evidence type="ECO:0000313" key="4">
    <source>
        <dbReference type="Proteomes" id="UP000244855"/>
    </source>
</evidence>
<dbReference type="AlphaFoldDB" id="A0A2V1DGJ1"/>
<gene>
    <name evidence="3" type="ORF">DM02DRAFT_124934</name>
</gene>
<dbReference type="STRING" id="97972.A0A2V1DGJ1"/>
<accession>A0A2V1DGJ1</accession>
<evidence type="ECO:0000259" key="2">
    <source>
        <dbReference type="Pfam" id="PF25484"/>
    </source>
</evidence>
<protein>
    <recommendedName>
        <fullName evidence="2">DUF7907 domain-containing protein</fullName>
    </recommendedName>
</protein>
<dbReference type="InterPro" id="IPR057229">
    <property type="entry name" value="DUF7907"/>
</dbReference>
<proteinExistence type="predicted"/>
<dbReference type="EMBL" id="KZ805468">
    <property type="protein sequence ID" value="PVH96319.1"/>
    <property type="molecule type" value="Genomic_DNA"/>
</dbReference>
<feature type="chain" id="PRO_5016124889" description="DUF7907 domain-containing protein" evidence="1">
    <location>
        <begin position="20"/>
        <end position="207"/>
    </location>
</feature>
<reference evidence="3 4" key="1">
    <citation type="journal article" date="2018" name="Sci. Rep.">
        <title>Comparative genomics provides insights into the lifestyle and reveals functional heterogeneity of dark septate endophytic fungi.</title>
        <authorList>
            <person name="Knapp D.G."/>
            <person name="Nemeth J.B."/>
            <person name="Barry K."/>
            <person name="Hainaut M."/>
            <person name="Henrissat B."/>
            <person name="Johnson J."/>
            <person name="Kuo A."/>
            <person name="Lim J.H.P."/>
            <person name="Lipzen A."/>
            <person name="Nolan M."/>
            <person name="Ohm R.A."/>
            <person name="Tamas L."/>
            <person name="Grigoriev I.V."/>
            <person name="Spatafora J.W."/>
            <person name="Nagy L.G."/>
            <person name="Kovacs G.M."/>
        </authorList>
    </citation>
    <scope>NUCLEOTIDE SEQUENCE [LARGE SCALE GENOMIC DNA]</scope>
    <source>
        <strain evidence="3 4">DSE2036</strain>
    </source>
</reference>
<organism evidence="3 4">
    <name type="scientific">Periconia macrospinosa</name>
    <dbReference type="NCBI Taxonomy" id="97972"/>
    <lineage>
        <taxon>Eukaryota</taxon>
        <taxon>Fungi</taxon>
        <taxon>Dikarya</taxon>
        <taxon>Ascomycota</taxon>
        <taxon>Pezizomycotina</taxon>
        <taxon>Dothideomycetes</taxon>
        <taxon>Pleosporomycetidae</taxon>
        <taxon>Pleosporales</taxon>
        <taxon>Massarineae</taxon>
        <taxon>Periconiaceae</taxon>
        <taxon>Periconia</taxon>
    </lineage>
</organism>
<evidence type="ECO:0000313" key="3">
    <source>
        <dbReference type="EMBL" id="PVH96319.1"/>
    </source>
</evidence>
<keyword evidence="1" id="KW-0732">Signal</keyword>
<feature type="domain" description="DUF7907" evidence="2">
    <location>
        <begin position="25"/>
        <end position="205"/>
    </location>
</feature>
<keyword evidence="4" id="KW-1185">Reference proteome</keyword>
<evidence type="ECO:0000256" key="1">
    <source>
        <dbReference type="SAM" id="SignalP"/>
    </source>
</evidence>